<accession>A0ABN7VF81</accession>
<dbReference type="Pfam" id="PF00704">
    <property type="entry name" value="Glyco_hydro_18"/>
    <property type="match status" value="1"/>
</dbReference>
<feature type="domain" description="GH18" evidence="3">
    <location>
        <begin position="17"/>
        <end position="312"/>
    </location>
</feature>
<evidence type="ECO:0000256" key="1">
    <source>
        <dbReference type="SAM" id="MobiDB-lite"/>
    </source>
</evidence>
<name>A0ABN7VF81_GIGMA</name>
<dbReference type="InterPro" id="IPR001223">
    <property type="entry name" value="Glyco_hydro18_cat"/>
</dbReference>
<dbReference type="Proteomes" id="UP000789901">
    <property type="component" value="Unassembled WGS sequence"/>
</dbReference>
<sequence>MEIRQDPCHLQPAKPKRIIGYYPAYKLNLKPGVDFNISPSINYLNYIAFGPNDLVNNDNNQNGVTTLLNNQFSRLNELKLYKTNNRLQFQIILSVLLPTDGNNLTQLFNGFTINVNDKKKRQGGQLTTNLASAVYQFGFDGIDIDYPFKLPCYPPLGGFNYAYVNLINGLSLQLSNKTLMITTGQYPTNIFNNISVDFINIQSFNLNVNSTTTNAGIDKIQQILNSWSTVINKSKLVFLGVEFGGIIKIVSSNNIKSDIENQLIQIANASNSMFPMANEPIPDQYYQSLNAKIDYINNNNNLAGIAIADITKDSNDSQLMNFIASGTQPTPAPGGPNATSPSTPTSEQPNPPNTGAIVGGVIGSLIFVGAIAGVGFMMYQKRKVKMSDLLKDTKNQTRSDINRQDYSDINRQVLGQDPCHLSPTKPPKIIIEYYPAYKLNLKPGIDFNISPSINYLNYIAFGPNDLVNNGNNQNGLPTLLNNQFVRFNELKAYRTNNRLQFKIILSVLLPTDGINLTQLFNVSGVGVQLTTNLVGAVYQFGFDGIDIDYPFKLPCYPLIGGFNTVYSNLLNGLSSQLSNKTLMITAGQYPINITNLNNIDFINIQSFNLNIKSNLILSVEFGGIIEIVSSNNIKSDIESQQIQIANATNSKLPMADEPIPDQ</sequence>
<dbReference type="Gene3D" id="3.20.20.80">
    <property type="entry name" value="Glycosidases"/>
    <property type="match status" value="2"/>
</dbReference>
<evidence type="ECO:0000313" key="4">
    <source>
        <dbReference type="EMBL" id="CAG8760880.1"/>
    </source>
</evidence>
<dbReference type="PANTHER" id="PTHR11177">
    <property type="entry name" value="CHITINASE"/>
    <property type="match status" value="1"/>
</dbReference>
<feature type="transmembrane region" description="Helical" evidence="2">
    <location>
        <begin position="356"/>
        <end position="379"/>
    </location>
</feature>
<dbReference type="SUPFAM" id="SSF51445">
    <property type="entry name" value="(Trans)glycosidases"/>
    <property type="match status" value="2"/>
</dbReference>
<keyword evidence="2" id="KW-0472">Membrane</keyword>
<keyword evidence="5" id="KW-1185">Reference proteome</keyword>
<reference evidence="4 5" key="1">
    <citation type="submission" date="2021-06" db="EMBL/GenBank/DDBJ databases">
        <authorList>
            <person name="Kallberg Y."/>
            <person name="Tangrot J."/>
            <person name="Rosling A."/>
        </authorList>
    </citation>
    <scope>NUCLEOTIDE SEQUENCE [LARGE SCALE GENOMIC DNA]</scope>
    <source>
        <strain evidence="4 5">120-4 pot B 10/14</strain>
    </source>
</reference>
<dbReference type="EMBL" id="CAJVQB010013246">
    <property type="protein sequence ID" value="CAG8760880.1"/>
    <property type="molecule type" value="Genomic_DNA"/>
</dbReference>
<dbReference type="CDD" id="cd12087">
    <property type="entry name" value="TM_EGFR-like"/>
    <property type="match status" value="1"/>
</dbReference>
<dbReference type="InterPro" id="IPR017853">
    <property type="entry name" value="GH"/>
</dbReference>
<organism evidence="4 5">
    <name type="scientific">Gigaspora margarita</name>
    <dbReference type="NCBI Taxonomy" id="4874"/>
    <lineage>
        <taxon>Eukaryota</taxon>
        <taxon>Fungi</taxon>
        <taxon>Fungi incertae sedis</taxon>
        <taxon>Mucoromycota</taxon>
        <taxon>Glomeromycotina</taxon>
        <taxon>Glomeromycetes</taxon>
        <taxon>Diversisporales</taxon>
        <taxon>Gigasporaceae</taxon>
        <taxon>Gigaspora</taxon>
    </lineage>
</organism>
<feature type="compositionally biased region" description="Polar residues" evidence="1">
    <location>
        <begin position="337"/>
        <end position="348"/>
    </location>
</feature>
<evidence type="ECO:0000259" key="3">
    <source>
        <dbReference type="Pfam" id="PF00704"/>
    </source>
</evidence>
<dbReference type="PANTHER" id="PTHR11177:SF317">
    <property type="entry name" value="CHITINASE 12-RELATED"/>
    <property type="match status" value="1"/>
</dbReference>
<keyword evidence="2" id="KW-1133">Transmembrane helix</keyword>
<comment type="caution">
    <text evidence="4">The sequence shown here is derived from an EMBL/GenBank/DDBJ whole genome shotgun (WGS) entry which is preliminary data.</text>
</comment>
<gene>
    <name evidence="4" type="ORF">GMARGA_LOCUS17464</name>
</gene>
<dbReference type="InterPro" id="IPR050314">
    <property type="entry name" value="Glycosyl_Hydrlase_18"/>
</dbReference>
<keyword evidence="2" id="KW-0812">Transmembrane</keyword>
<evidence type="ECO:0000313" key="5">
    <source>
        <dbReference type="Proteomes" id="UP000789901"/>
    </source>
</evidence>
<evidence type="ECO:0000256" key="2">
    <source>
        <dbReference type="SAM" id="Phobius"/>
    </source>
</evidence>
<protein>
    <submittedName>
        <fullName evidence="4">21860_t:CDS:1</fullName>
    </submittedName>
</protein>
<feature type="non-terminal residue" evidence="4">
    <location>
        <position position="662"/>
    </location>
</feature>
<feature type="region of interest" description="Disordered" evidence="1">
    <location>
        <begin position="323"/>
        <end position="354"/>
    </location>
</feature>
<proteinExistence type="predicted"/>